<keyword evidence="5" id="KW-0028">Amino-acid biosynthesis</keyword>
<evidence type="ECO:0000256" key="3">
    <source>
        <dbReference type="ARBA" id="ARBA00012748"/>
    </source>
</evidence>
<dbReference type="InterPro" id="IPR004839">
    <property type="entry name" value="Aminotransferase_I/II_large"/>
</dbReference>
<dbReference type="EMBL" id="JASCTH010000032">
    <property type="protein sequence ID" value="MDI6104305.1"/>
    <property type="molecule type" value="Genomic_DNA"/>
</dbReference>
<sequence length="367" mass="38673">MDESLLLPATAAPFQLDPQGVERLALSESAFGPSPRAISAAMAEVRNAHLYPNADSEPVRLAVASLYGLDPGQVVVGNGADELLLLIALACGGHRVRATVCASTFAGHAASLAVAGCEVTQLPIDDTGLALTDLLTAAETADVLYVCNPHNPTGTVLGADQIATLAAHSRRYGCALVLDEAYAEFADARVFGSGTGMVADDNTAPVVVIRSLSKAYGLAGLRCGFALGPPALMNRVARIAATLPYRVNRVSLAAAGAALADRDHLEWALEQTTHSREWLRRELSDQGFRVPPTQTNFLFAHLGDDGPQIVERLLTEHSILVRDLTGMGFPGWARIGVCRPEFVPRLAGALTAVRDDASADTKRSTTC</sequence>
<comment type="catalytic activity">
    <reaction evidence="9">
        <text>L-histidinol phosphate + 2-oxoglutarate = 3-(imidazol-4-yl)-2-oxopropyl phosphate + L-glutamate</text>
        <dbReference type="Rhea" id="RHEA:23744"/>
        <dbReference type="ChEBI" id="CHEBI:16810"/>
        <dbReference type="ChEBI" id="CHEBI:29985"/>
        <dbReference type="ChEBI" id="CHEBI:57766"/>
        <dbReference type="ChEBI" id="CHEBI:57980"/>
        <dbReference type="EC" id="2.6.1.9"/>
    </reaction>
</comment>
<keyword evidence="12" id="KW-1185">Reference proteome</keyword>
<gene>
    <name evidence="11" type="ORF">QLQ12_37505</name>
</gene>
<comment type="caution">
    <text evidence="11">The sequence shown here is derived from an EMBL/GenBank/DDBJ whole genome shotgun (WGS) entry which is preliminary data.</text>
</comment>
<dbReference type="Gene3D" id="3.40.640.10">
    <property type="entry name" value="Type I PLP-dependent aspartate aminotransferase-like (Major domain)"/>
    <property type="match status" value="1"/>
</dbReference>
<evidence type="ECO:0000259" key="10">
    <source>
        <dbReference type="Pfam" id="PF00155"/>
    </source>
</evidence>
<name>A0ABT6WX39_9ACTN</name>
<evidence type="ECO:0000256" key="2">
    <source>
        <dbReference type="ARBA" id="ARBA00007970"/>
    </source>
</evidence>
<evidence type="ECO:0000313" key="12">
    <source>
        <dbReference type="Proteomes" id="UP001241758"/>
    </source>
</evidence>
<dbReference type="InterPro" id="IPR015424">
    <property type="entry name" value="PyrdxlP-dep_Trfase"/>
</dbReference>
<dbReference type="GO" id="GO:0004400">
    <property type="term" value="F:histidinol-phosphate transaminase activity"/>
    <property type="evidence" value="ECO:0007669"/>
    <property type="project" value="UniProtKB-EC"/>
</dbReference>
<evidence type="ECO:0000256" key="4">
    <source>
        <dbReference type="ARBA" id="ARBA00022576"/>
    </source>
</evidence>
<dbReference type="Proteomes" id="UP001241758">
    <property type="component" value="Unassembled WGS sequence"/>
</dbReference>
<dbReference type="InterPro" id="IPR050106">
    <property type="entry name" value="HistidinolP_aminotransfase"/>
</dbReference>
<feature type="domain" description="Aminotransferase class I/classII large" evidence="10">
    <location>
        <begin position="24"/>
        <end position="349"/>
    </location>
</feature>
<proteinExistence type="inferred from homology"/>
<reference evidence="11 12" key="1">
    <citation type="submission" date="2023-05" db="EMBL/GenBank/DDBJ databases">
        <title>Actinoplanes sp. NEAU-A12 genome sequencing.</title>
        <authorList>
            <person name="Wang Z.-S."/>
        </authorList>
    </citation>
    <scope>NUCLEOTIDE SEQUENCE [LARGE SCALE GENOMIC DNA]</scope>
    <source>
        <strain evidence="11 12">NEAU-A12</strain>
    </source>
</reference>
<dbReference type="Pfam" id="PF00155">
    <property type="entry name" value="Aminotran_1_2"/>
    <property type="match status" value="1"/>
</dbReference>
<dbReference type="EC" id="2.6.1.9" evidence="3"/>
<dbReference type="RefSeq" id="WP_282765669.1">
    <property type="nucleotide sequence ID" value="NZ_JASCTH010000032.1"/>
</dbReference>
<evidence type="ECO:0000256" key="7">
    <source>
        <dbReference type="ARBA" id="ARBA00022898"/>
    </source>
</evidence>
<keyword evidence="8" id="KW-0368">Histidine biosynthesis</keyword>
<protein>
    <recommendedName>
        <fullName evidence="3">histidinol-phosphate transaminase</fullName>
        <ecNumber evidence="3">2.6.1.9</ecNumber>
    </recommendedName>
</protein>
<evidence type="ECO:0000256" key="5">
    <source>
        <dbReference type="ARBA" id="ARBA00022605"/>
    </source>
</evidence>
<keyword evidence="4 11" id="KW-0032">Aminotransferase</keyword>
<comment type="pathway">
    <text evidence="1">Amino-acid biosynthesis; L-histidine biosynthesis; L-histidine from 5-phospho-alpha-D-ribose 1-diphosphate: step 7/9.</text>
</comment>
<keyword evidence="7" id="KW-0663">Pyridoxal phosphate</keyword>
<evidence type="ECO:0000256" key="6">
    <source>
        <dbReference type="ARBA" id="ARBA00022679"/>
    </source>
</evidence>
<comment type="similarity">
    <text evidence="2">Belongs to the class-II pyridoxal-phosphate-dependent aminotransferase family. Histidinol-phosphate aminotransferase subfamily.</text>
</comment>
<dbReference type="CDD" id="cd00609">
    <property type="entry name" value="AAT_like"/>
    <property type="match status" value="1"/>
</dbReference>
<evidence type="ECO:0000313" key="11">
    <source>
        <dbReference type="EMBL" id="MDI6104305.1"/>
    </source>
</evidence>
<evidence type="ECO:0000256" key="9">
    <source>
        <dbReference type="ARBA" id="ARBA00047481"/>
    </source>
</evidence>
<accession>A0ABT6WX39</accession>
<dbReference type="PANTHER" id="PTHR43643:SF6">
    <property type="entry name" value="HISTIDINOL-PHOSPHATE AMINOTRANSFERASE"/>
    <property type="match status" value="1"/>
</dbReference>
<dbReference type="PANTHER" id="PTHR43643">
    <property type="entry name" value="HISTIDINOL-PHOSPHATE AMINOTRANSFERASE 2"/>
    <property type="match status" value="1"/>
</dbReference>
<dbReference type="Gene3D" id="3.90.1150.10">
    <property type="entry name" value="Aspartate Aminotransferase, domain 1"/>
    <property type="match status" value="1"/>
</dbReference>
<dbReference type="SUPFAM" id="SSF53383">
    <property type="entry name" value="PLP-dependent transferases"/>
    <property type="match status" value="1"/>
</dbReference>
<dbReference type="InterPro" id="IPR015422">
    <property type="entry name" value="PyrdxlP-dep_Trfase_small"/>
</dbReference>
<evidence type="ECO:0000256" key="1">
    <source>
        <dbReference type="ARBA" id="ARBA00005011"/>
    </source>
</evidence>
<organism evidence="11 12">
    <name type="scientific">Actinoplanes sandaracinus</name>
    <dbReference type="NCBI Taxonomy" id="3045177"/>
    <lineage>
        <taxon>Bacteria</taxon>
        <taxon>Bacillati</taxon>
        <taxon>Actinomycetota</taxon>
        <taxon>Actinomycetes</taxon>
        <taxon>Micromonosporales</taxon>
        <taxon>Micromonosporaceae</taxon>
        <taxon>Actinoplanes</taxon>
    </lineage>
</organism>
<evidence type="ECO:0000256" key="8">
    <source>
        <dbReference type="ARBA" id="ARBA00023102"/>
    </source>
</evidence>
<keyword evidence="6 11" id="KW-0808">Transferase</keyword>
<dbReference type="InterPro" id="IPR015421">
    <property type="entry name" value="PyrdxlP-dep_Trfase_major"/>
</dbReference>